<evidence type="ECO:0000256" key="1">
    <source>
        <dbReference type="SAM" id="MobiDB-lite"/>
    </source>
</evidence>
<proteinExistence type="predicted"/>
<gene>
    <name evidence="2" type="ORF">CLV70_1731</name>
</gene>
<feature type="region of interest" description="Disordered" evidence="1">
    <location>
        <begin position="85"/>
        <end position="126"/>
    </location>
</feature>
<dbReference type="EMBL" id="PVZG01000073">
    <property type="protein sequence ID" value="PRY13331.1"/>
    <property type="molecule type" value="Genomic_DNA"/>
</dbReference>
<evidence type="ECO:0000313" key="3">
    <source>
        <dbReference type="Proteomes" id="UP000239209"/>
    </source>
</evidence>
<protein>
    <submittedName>
        <fullName evidence="2">Uncharacterized protein</fullName>
    </submittedName>
</protein>
<accession>A0A2T0R1B9</accession>
<dbReference type="AntiFam" id="ANF00178">
    <property type="entry name" value="Shadow ORF (opposite dhbF)"/>
</dbReference>
<evidence type="ECO:0000313" key="2">
    <source>
        <dbReference type="EMBL" id="PRY13331.1"/>
    </source>
</evidence>
<reference evidence="2 3" key="1">
    <citation type="submission" date="2018-03" db="EMBL/GenBank/DDBJ databases">
        <title>Genomic Encyclopedia of Archaeal and Bacterial Type Strains, Phase II (KMG-II): from individual species to whole genera.</title>
        <authorList>
            <person name="Goeker M."/>
        </authorList>
    </citation>
    <scope>NUCLEOTIDE SEQUENCE [LARGE SCALE GENOMIC DNA]</scope>
    <source>
        <strain evidence="2 3">DSM 45348</strain>
    </source>
</reference>
<comment type="caution">
    <text evidence="2">The sequence shown here is derived from an EMBL/GenBank/DDBJ whole genome shotgun (WGS) entry which is preliminary data.</text>
</comment>
<feature type="compositionally biased region" description="Polar residues" evidence="1">
    <location>
        <begin position="88"/>
        <end position="111"/>
    </location>
</feature>
<feature type="non-terminal residue" evidence="2">
    <location>
        <position position="126"/>
    </location>
</feature>
<keyword evidence="3" id="KW-1185">Reference proteome</keyword>
<sequence length="126" mass="15459">MIRYHQRQKRLEQLITRTILTDHHRRLRHRRMRPQRRLHLTQLNPETTQLHLIVNTTNKLQLPVITPPHHITSAIHPRTLRPERIRNKTPSRQTRTIQITPRHTQTSHIQLTRNTRRNRQQTRIQH</sequence>
<feature type="compositionally biased region" description="Basic residues" evidence="1">
    <location>
        <begin position="114"/>
        <end position="126"/>
    </location>
</feature>
<dbReference type="AlphaFoldDB" id="A0A2T0R1B9"/>
<dbReference type="Proteomes" id="UP000239209">
    <property type="component" value="Unassembled WGS sequence"/>
</dbReference>
<name>A0A2T0R1B9_9ACTN</name>
<organism evidence="2 3">
    <name type="scientific">Pseudosporangium ferrugineum</name>
    <dbReference type="NCBI Taxonomy" id="439699"/>
    <lineage>
        <taxon>Bacteria</taxon>
        <taxon>Bacillati</taxon>
        <taxon>Actinomycetota</taxon>
        <taxon>Actinomycetes</taxon>
        <taxon>Micromonosporales</taxon>
        <taxon>Micromonosporaceae</taxon>
        <taxon>Pseudosporangium</taxon>
    </lineage>
</organism>